<proteinExistence type="predicted"/>
<evidence type="ECO:0000313" key="1">
    <source>
        <dbReference type="EMBL" id="KAF3588304.1"/>
    </source>
</evidence>
<gene>
    <name evidence="1" type="ORF">F2Q69_00026245</name>
</gene>
<reference evidence="1" key="1">
    <citation type="submission" date="2019-12" db="EMBL/GenBank/DDBJ databases">
        <title>Genome sequencing and annotation of Brassica cretica.</title>
        <authorList>
            <person name="Studholme D.J."/>
            <person name="Sarris P."/>
        </authorList>
    </citation>
    <scope>NUCLEOTIDE SEQUENCE</scope>
    <source>
        <strain evidence="1">PFS-109/04</strain>
        <tissue evidence="1">Leaf</tissue>
    </source>
</reference>
<evidence type="ECO:0000313" key="2">
    <source>
        <dbReference type="Proteomes" id="UP000712600"/>
    </source>
</evidence>
<sequence length="71" mass="8558">MADDPHRDLRRFRLRTPQALPFTIPRRQEETPREDIHSYLLRSRIDLRLRRDRVPQALSIGVSRDQVLLIE</sequence>
<comment type="caution">
    <text evidence="1">The sequence shown here is derived from an EMBL/GenBank/DDBJ whole genome shotgun (WGS) entry which is preliminary data.</text>
</comment>
<accession>A0A8S9S8T5</accession>
<name>A0A8S9S8T5_BRACR</name>
<dbReference type="AlphaFoldDB" id="A0A8S9S8T5"/>
<dbReference type="EMBL" id="QGKX02000088">
    <property type="protein sequence ID" value="KAF3588304.1"/>
    <property type="molecule type" value="Genomic_DNA"/>
</dbReference>
<protein>
    <submittedName>
        <fullName evidence="1">Uncharacterized protein</fullName>
    </submittedName>
</protein>
<organism evidence="1 2">
    <name type="scientific">Brassica cretica</name>
    <name type="common">Mustard</name>
    <dbReference type="NCBI Taxonomy" id="69181"/>
    <lineage>
        <taxon>Eukaryota</taxon>
        <taxon>Viridiplantae</taxon>
        <taxon>Streptophyta</taxon>
        <taxon>Embryophyta</taxon>
        <taxon>Tracheophyta</taxon>
        <taxon>Spermatophyta</taxon>
        <taxon>Magnoliopsida</taxon>
        <taxon>eudicotyledons</taxon>
        <taxon>Gunneridae</taxon>
        <taxon>Pentapetalae</taxon>
        <taxon>rosids</taxon>
        <taxon>malvids</taxon>
        <taxon>Brassicales</taxon>
        <taxon>Brassicaceae</taxon>
        <taxon>Brassiceae</taxon>
        <taxon>Brassica</taxon>
    </lineage>
</organism>
<dbReference type="Proteomes" id="UP000712600">
    <property type="component" value="Unassembled WGS sequence"/>
</dbReference>